<dbReference type="PRINTS" id="PR00032">
    <property type="entry name" value="HTHARAC"/>
</dbReference>
<dbReference type="PROSITE" id="PS00041">
    <property type="entry name" value="HTH_ARAC_FAMILY_1"/>
    <property type="match status" value="1"/>
</dbReference>
<dbReference type="SMART" id="SM00342">
    <property type="entry name" value="HTH_ARAC"/>
    <property type="match status" value="1"/>
</dbReference>
<evidence type="ECO:0000313" key="7">
    <source>
        <dbReference type="Proteomes" id="UP001500840"/>
    </source>
</evidence>
<keyword evidence="4" id="KW-0804">Transcription</keyword>
<feature type="domain" description="HTH araC/xylS-type" evidence="5">
    <location>
        <begin position="192"/>
        <end position="290"/>
    </location>
</feature>
<keyword evidence="7" id="KW-1185">Reference proteome</keyword>
<evidence type="ECO:0000256" key="1">
    <source>
        <dbReference type="ARBA" id="ARBA00023015"/>
    </source>
</evidence>
<organism evidence="6 7">
    <name type="scientific">Novipirellula rosea</name>
    <dbReference type="NCBI Taxonomy" id="1031540"/>
    <lineage>
        <taxon>Bacteria</taxon>
        <taxon>Pseudomonadati</taxon>
        <taxon>Planctomycetota</taxon>
        <taxon>Planctomycetia</taxon>
        <taxon>Pirellulales</taxon>
        <taxon>Pirellulaceae</taxon>
        <taxon>Novipirellula</taxon>
    </lineage>
</organism>
<dbReference type="RefSeq" id="WP_345328432.1">
    <property type="nucleotide sequence ID" value="NZ_BAABGA010000120.1"/>
</dbReference>
<dbReference type="InterPro" id="IPR018060">
    <property type="entry name" value="HTH_AraC"/>
</dbReference>
<evidence type="ECO:0000259" key="5">
    <source>
        <dbReference type="PROSITE" id="PS01124"/>
    </source>
</evidence>
<accession>A0ABP8NUI1</accession>
<comment type="caution">
    <text evidence="6">The sequence shown here is derived from an EMBL/GenBank/DDBJ whole genome shotgun (WGS) entry which is preliminary data.</text>
</comment>
<sequence>MTTDKRSTKEPDFVSVQVSKARRYYLNLNPSVSAAIAVVCGGVERTRTEYVVQRDRFPYFGIEMVTEGRGELTLRDRNFALSPGIMFAYGPQTPHRIANVPPSQMRKFYVDFVGHEAEAALRTAGLLDGKPLRVTRMHELVELFEMLDHEARGDSDVAGEVCEHLLRLMLVKVRQCCLAESPAMPRAYATYERVREYIETHYLELHTVEQVAAQCDITPIHLSRLFRRFGGVGAYRFLLRKKMNRAAEMLLEDRLLIKEVAERLGFSDAFQFSRAFKRVYGIPPRQLVRSRLSSFES</sequence>
<dbReference type="InterPro" id="IPR018062">
    <property type="entry name" value="HTH_AraC-typ_CS"/>
</dbReference>
<dbReference type="EMBL" id="BAABGA010000120">
    <property type="protein sequence ID" value="GAA4473134.1"/>
    <property type="molecule type" value="Genomic_DNA"/>
</dbReference>
<name>A0ABP8NUI1_9BACT</name>
<dbReference type="InterPro" id="IPR009057">
    <property type="entry name" value="Homeodomain-like_sf"/>
</dbReference>
<dbReference type="InterPro" id="IPR003313">
    <property type="entry name" value="AraC-bd"/>
</dbReference>
<dbReference type="PROSITE" id="PS01124">
    <property type="entry name" value="HTH_ARAC_FAMILY_2"/>
    <property type="match status" value="1"/>
</dbReference>
<keyword evidence="3" id="KW-0010">Activator</keyword>
<protein>
    <submittedName>
        <fullName evidence="6">AraC family transcriptional regulator</fullName>
    </submittedName>
</protein>
<evidence type="ECO:0000256" key="3">
    <source>
        <dbReference type="ARBA" id="ARBA00023159"/>
    </source>
</evidence>
<dbReference type="SUPFAM" id="SSF46689">
    <property type="entry name" value="Homeodomain-like"/>
    <property type="match status" value="2"/>
</dbReference>
<dbReference type="Proteomes" id="UP001500840">
    <property type="component" value="Unassembled WGS sequence"/>
</dbReference>
<evidence type="ECO:0000256" key="2">
    <source>
        <dbReference type="ARBA" id="ARBA00023125"/>
    </source>
</evidence>
<dbReference type="PANTHER" id="PTHR46796">
    <property type="entry name" value="HTH-TYPE TRANSCRIPTIONAL ACTIVATOR RHAS-RELATED"/>
    <property type="match status" value="1"/>
</dbReference>
<dbReference type="InterPro" id="IPR037923">
    <property type="entry name" value="HTH-like"/>
</dbReference>
<gene>
    <name evidence="6" type="ORF">GCM10023156_70680</name>
</gene>
<dbReference type="InterPro" id="IPR020449">
    <property type="entry name" value="Tscrpt_reg_AraC-type_HTH"/>
</dbReference>
<evidence type="ECO:0000256" key="4">
    <source>
        <dbReference type="ARBA" id="ARBA00023163"/>
    </source>
</evidence>
<dbReference type="Gene3D" id="1.10.10.60">
    <property type="entry name" value="Homeodomain-like"/>
    <property type="match status" value="1"/>
</dbReference>
<proteinExistence type="predicted"/>
<keyword evidence="2" id="KW-0238">DNA-binding</keyword>
<dbReference type="InterPro" id="IPR050204">
    <property type="entry name" value="AraC_XylS_family_regulators"/>
</dbReference>
<dbReference type="SUPFAM" id="SSF51215">
    <property type="entry name" value="Regulatory protein AraC"/>
    <property type="match status" value="1"/>
</dbReference>
<evidence type="ECO:0000313" key="6">
    <source>
        <dbReference type="EMBL" id="GAA4473134.1"/>
    </source>
</evidence>
<dbReference type="Pfam" id="PF02311">
    <property type="entry name" value="AraC_binding"/>
    <property type="match status" value="1"/>
</dbReference>
<reference evidence="7" key="1">
    <citation type="journal article" date="2019" name="Int. J. Syst. Evol. Microbiol.">
        <title>The Global Catalogue of Microorganisms (GCM) 10K type strain sequencing project: providing services to taxonomists for standard genome sequencing and annotation.</title>
        <authorList>
            <consortium name="The Broad Institute Genomics Platform"/>
            <consortium name="The Broad Institute Genome Sequencing Center for Infectious Disease"/>
            <person name="Wu L."/>
            <person name="Ma J."/>
        </authorList>
    </citation>
    <scope>NUCLEOTIDE SEQUENCE [LARGE SCALE GENOMIC DNA]</scope>
    <source>
        <strain evidence="7">JCM 17759</strain>
    </source>
</reference>
<dbReference type="Pfam" id="PF12833">
    <property type="entry name" value="HTH_18"/>
    <property type="match status" value="1"/>
</dbReference>
<keyword evidence="1" id="KW-0805">Transcription regulation</keyword>